<dbReference type="SUPFAM" id="SSF56529">
    <property type="entry name" value="FAH"/>
    <property type="match status" value="1"/>
</dbReference>
<dbReference type="InterPro" id="IPR011234">
    <property type="entry name" value="Fumarylacetoacetase-like_C"/>
</dbReference>
<dbReference type="EMBL" id="CP063362">
    <property type="protein sequence ID" value="QRG07233.1"/>
    <property type="molecule type" value="Genomic_DNA"/>
</dbReference>
<feature type="domain" description="Fumarylacetoacetase-like C-terminal" evidence="3">
    <location>
        <begin position="86"/>
        <end position="307"/>
    </location>
</feature>
<dbReference type="InterPro" id="IPR051121">
    <property type="entry name" value="FAH"/>
</dbReference>
<evidence type="ECO:0000313" key="5">
    <source>
        <dbReference type="Proteomes" id="UP000596427"/>
    </source>
</evidence>
<proteinExistence type="inferred from homology"/>
<dbReference type="InterPro" id="IPR036663">
    <property type="entry name" value="Fumarylacetoacetase_C_sf"/>
</dbReference>
<evidence type="ECO:0000256" key="1">
    <source>
        <dbReference type="ARBA" id="ARBA00010211"/>
    </source>
</evidence>
<dbReference type="GO" id="GO:0046872">
    <property type="term" value="F:metal ion binding"/>
    <property type="evidence" value="ECO:0007669"/>
    <property type="project" value="UniProtKB-KW"/>
</dbReference>
<evidence type="ECO:0000256" key="2">
    <source>
        <dbReference type="ARBA" id="ARBA00022723"/>
    </source>
</evidence>
<keyword evidence="4" id="KW-0378">Hydrolase</keyword>
<keyword evidence="5" id="KW-1185">Reference proteome</keyword>
<gene>
    <name evidence="4" type="ORF">EZH22_01980</name>
</gene>
<name>A0A974PPX2_9HYPH</name>
<dbReference type="Gene3D" id="3.90.850.10">
    <property type="entry name" value="Fumarylacetoacetase-like, C-terminal domain"/>
    <property type="match status" value="1"/>
</dbReference>
<evidence type="ECO:0000313" key="4">
    <source>
        <dbReference type="EMBL" id="QRG07233.1"/>
    </source>
</evidence>
<dbReference type="GO" id="GO:0016787">
    <property type="term" value="F:hydrolase activity"/>
    <property type="evidence" value="ECO:0007669"/>
    <property type="project" value="UniProtKB-KW"/>
</dbReference>
<organism evidence="4 5">
    <name type="scientific">Xanthobacter dioxanivorans</name>
    <dbReference type="NCBI Taxonomy" id="2528964"/>
    <lineage>
        <taxon>Bacteria</taxon>
        <taxon>Pseudomonadati</taxon>
        <taxon>Pseudomonadota</taxon>
        <taxon>Alphaproteobacteria</taxon>
        <taxon>Hyphomicrobiales</taxon>
        <taxon>Xanthobacteraceae</taxon>
        <taxon>Xanthobacter</taxon>
    </lineage>
</organism>
<comment type="similarity">
    <text evidence="1">Belongs to the FAH family.</text>
</comment>
<accession>A0A974PPX2</accession>
<dbReference type="RefSeq" id="WP_203194146.1">
    <property type="nucleotide sequence ID" value="NZ_CP063362.1"/>
</dbReference>
<dbReference type="GO" id="GO:0044281">
    <property type="term" value="P:small molecule metabolic process"/>
    <property type="evidence" value="ECO:0007669"/>
    <property type="project" value="UniProtKB-ARBA"/>
</dbReference>
<dbReference type="KEGG" id="xdi:EZH22_01980"/>
<dbReference type="Proteomes" id="UP000596427">
    <property type="component" value="Chromosome"/>
</dbReference>
<reference evidence="4 5" key="1">
    <citation type="submission" date="2020-10" db="EMBL/GenBank/DDBJ databases">
        <title>Degradation of 1,4-Dioxane by Xanthobacter sp. YN2, via a Novel Group-2 Soluble Di-Iron Monooxygenase.</title>
        <authorList>
            <person name="Ma F."/>
            <person name="Wang Y."/>
            <person name="Yang J."/>
            <person name="Guo H."/>
            <person name="Su D."/>
            <person name="Yu L."/>
        </authorList>
    </citation>
    <scope>NUCLEOTIDE SEQUENCE [LARGE SCALE GENOMIC DNA]</scope>
    <source>
        <strain evidence="4 5">YN2</strain>
    </source>
</reference>
<dbReference type="AlphaFoldDB" id="A0A974PPX2"/>
<dbReference type="Pfam" id="PF01557">
    <property type="entry name" value="FAA_hydrolase"/>
    <property type="match status" value="1"/>
</dbReference>
<protein>
    <submittedName>
        <fullName evidence="4">Fumarylacetoacetate hydrolase family protein</fullName>
    </submittedName>
</protein>
<sequence>MPGEYRLLTYADRDGPRAGICVADIVYDAAEVANNAHFNSVLSVLDNWNVLDESFAAFAAAGGRGLTGKPLANLTLLPPILYPGEIWAAGANYNDHISEMADETEYKAVNAKTISGGRAWHFAKTARSSVVGHESVNPLPDYSNMVDWEIELAVVIGKTASKVKAADAMDYVAGYTIANDLSARDHVVRPNIAADSPFRFDWLSHKGFDGACPIGPWITPARYVKDPHALDMKLWIDGALMQDSSTRHMIFSIGEQIEEISARATMHPGDVILTGTPSGVGFSRGIFLKAGQKLRLWIDRLGELRHSFS</sequence>
<evidence type="ECO:0000259" key="3">
    <source>
        <dbReference type="Pfam" id="PF01557"/>
    </source>
</evidence>
<keyword evidence="2" id="KW-0479">Metal-binding</keyword>
<dbReference type="PANTHER" id="PTHR42796">
    <property type="entry name" value="FUMARYLACETOACETATE HYDROLASE DOMAIN-CONTAINING PROTEIN 2A-RELATED"/>
    <property type="match status" value="1"/>
</dbReference>
<dbReference type="PANTHER" id="PTHR42796:SF4">
    <property type="entry name" value="FUMARYLACETOACETATE HYDROLASE DOMAIN-CONTAINING PROTEIN 2A"/>
    <property type="match status" value="1"/>
</dbReference>